<name>A0A915I467_ROMCU</name>
<evidence type="ECO:0000313" key="2">
    <source>
        <dbReference type="WBParaSite" id="nRc.2.0.1.t08214-RA"/>
    </source>
</evidence>
<evidence type="ECO:0000313" key="1">
    <source>
        <dbReference type="Proteomes" id="UP000887565"/>
    </source>
</evidence>
<sequence>FLDYPIRRFKPRSSPFLYLQAAFFRKAFKPKPVRYCKSRPRFCIVVLTSQAAVDHPSMYSSYKNRGYHRASSQFLERKELPRPGRRISREAGVR</sequence>
<organism evidence="1 2">
    <name type="scientific">Romanomermis culicivorax</name>
    <name type="common">Nematode worm</name>
    <dbReference type="NCBI Taxonomy" id="13658"/>
    <lineage>
        <taxon>Eukaryota</taxon>
        <taxon>Metazoa</taxon>
        <taxon>Ecdysozoa</taxon>
        <taxon>Nematoda</taxon>
        <taxon>Enoplea</taxon>
        <taxon>Dorylaimia</taxon>
        <taxon>Mermithida</taxon>
        <taxon>Mermithoidea</taxon>
        <taxon>Mermithidae</taxon>
        <taxon>Romanomermis</taxon>
    </lineage>
</organism>
<proteinExistence type="predicted"/>
<dbReference type="AlphaFoldDB" id="A0A915I467"/>
<accession>A0A915I467</accession>
<protein>
    <submittedName>
        <fullName evidence="2">Uncharacterized protein</fullName>
    </submittedName>
</protein>
<dbReference type="Proteomes" id="UP000887565">
    <property type="component" value="Unplaced"/>
</dbReference>
<reference evidence="2" key="1">
    <citation type="submission" date="2022-11" db="UniProtKB">
        <authorList>
            <consortium name="WormBaseParasite"/>
        </authorList>
    </citation>
    <scope>IDENTIFICATION</scope>
</reference>
<dbReference type="WBParaSite" id="nRc.2.0.1.t08214-RA">
    <property type="protein sequence ID" value="nRc.2.0.1.t08214-RA"/>
    <property type="gene ID" value="nRc.2.0.1.g08214"/>
</dbReference>
<keyword evidence="1" id="KW-1185">Reference proteome</keyword>